<accession>A0A8J4YEL0</accession>
<evidence type="ECO:0000313" key="2">
    <source>
        <dbReference type="Proteomes" id="UP000770661"/>
    </source>
</evidence>
<gene>
    <name evidence="1" type="ORF">GWK47_044841</name>
</gene>
<dbReference type="OrthoDB" id="8680608at2759"/>
<evidence type="ECO:0000313" key="1">
    <source>
        <dbReference type="EMBL" id="KAG0722256.1"/>
    </source>
</evidence>
<dbReference type="SUPFAM" id="SSF52047">
    <property type="entry name" value="RNI-like"/>
    <property type="match status" value="1"/>
</dbReference>
<dbReference type="AlphaFoldDB" id="A0A8J4YEL0"/>
<organism evidence="1 2">
    <name type="scientific">Chionoecetes opilio</name>
    <name type="common">Atlantic snow crab</name>
    <name type="synonym">Cancer opilio</name>
    <dbReference type="NCBI Taxonomy" id="41210"/>
    <lineage>
        <taxon>Eukaryota</taxon>
        <taxon>Metazoa</taxon>
        <taxon>Ecdysozoa</taxon>
        <taxon>Arthropoda</taxon>
        <taxon>Crustacea</taxon>
        <taxon>Multicrustacea</taxon>
        <taxon>Malacostraca</taxon>
        <taxon>Eumalacostraca</taxon>
        <taxon>Eucarida</taxon>
        <taxon>Decapoda</taxon>
        <taxon>Pleocyemata</taxon>
        <taxon>Brachyura</taxon>
        <taxon>Eubrachyura</taxon>
        <taxon>Majoidea</taxon>
        <taxon>Majidae</taxon>
        <taxon>Chionoecetes</taxon>
    </lineage>
</organism>
<dbReference type="EMBL" id="JACEEZ010009831">
    <property type="protein sequence ID" value="KAG0722256.1"/>
    <property type="molecule type" value="Genomic_DNA"/>
</dbReference>
<keyword evidence="2" id="KW-1185">Reference proteome</keyword>
<reference evidence="1" key="1">
    <citation type="submission" date="2020-07" db="EMBL/GenBank/DDBJ databases">
        <title>The High-quality genome of the commercially important snow crab, Chionoecetes opilio.</title>
        <authorList>
            <person name="Jeong J.-H."/>
            <person name="Ryu S."/>
        </authorList>
    </citation>
    <scope>NUCLEOTIDE SEQUENCE</scope>
    <source>
        <strain evidence="1">MADBK_172401_WGS</strain>
        <tissue evidence="1">Digestive gland</tissue>
    </source>
</reference>
<name>A0A8J4YEL0_CHIOP</name>
<proteinExistence type="predicted"/>
<protein>
    <submittedName>
        <fullName evidence="1">Uncharacterized protein</fullName>
    </submittedName>
</protein>
<comment type="caution">
    <text evidence="1">The sequence shown here is derived from an EMBL/GenBank/DDBJ whole genome shotgun (WGS) entry which is preliminary data.</text>
</comment>
<dbReference type="Proteomes" id="UP000770661">
    <property type="component" value="Unassembled WGS sequence"/>
</dbReference>
<sequence length="196" mass="21981">MLHLNLSRCRLGRMVCHVSGSILAEIITCHYGTILCLAITSDEAAQELMFNLSNRNPNFKLMALGLHLTKDVSPKALRTIEGIELLALCVSEVQDSDLDSVLEMAKAILPQNRKLIELRFPRSPLTSAGCIRLLKNMKKAGVSADYLSIPEEVVLQQDEQKWLEDFARHAFGGLCTFHRYVVMNPYLISVNDLLIK</sequence>